<feature type="compositionally biased region" description="Acidic residues" evidence="1">
    <location>
        <begin position="408"/>
        <end position="423"/>
    </location>
</feature>
<evidence type="ECO:0008006" key="4">
    <source>
        <dbReference type="Google" id="ProtNLM"/>
    </source>
</evidence>
<sequence length="575" mass="64831">MNSVNNEDESHHLVRTAFGDEGEDSHNTTSDADHQGPSTTRPIPSPILQPSHGSKWNQLRQDYNDQYLEIFKLQLDPSKGEISTPDLPPTQLGAVWWRPSEKDRLYQALERRGRLDVEAIALLVRTKSEVEVNSYLSWLRQEETDRQLFETQTKNISHIDIPAAIEIGSGCEAVLDKAAAALSAFQEQFDFAAGQRNHGVWLIDPQTASELDKAADEAELSSDLSEGDGGGDFQPDAGRTRLFYTSTFLKLSERFYMNQGSGETWHELGENNERPALTMDVLIDFYEMIVSYLRRLVQSIIFIAKSRIRSTSTISYSTLHTVRQEDVVAALDILNINDHLWEYWIHMARRNKLLVVHKNVKRFNPDAVMDYDKVEEILSERKRSRSLSAMSGLSDECAQSDGSLAESGDGDEDAVLPEDEADVSEPGMELGRASSTDEGMVDDNEGDEFMSLGSEDGSHNIRSGNSPAKQMPSSKRKRALAIEAETDEYMEKLDQMARVQEESRLLHLLGVESEKAMEEEEIEIPRKRPRVMRKTVAETKGWSAAYQSEWELHKEPVHFNNPQIPAGGRNEADLE</sequence>
<dbReference type="RefSeq" id="XP_013260107.1">
    <property type="nucleotide sequence ID" value="XM_013404653.1"/>
</dbReference>
<organism evidence="2 3">
    <name type="scientific">Exophiala aquamarina CBS 119918</name>
    <dbReference type="NCBI Taxonomy" id="1182545"/>
    <lineage>
        <taxon>Eukaryota</taxon>
        <taxon>Fungi</taxon>
        <taxon>Dikarya</taxon>
        <taxon>Ascomycota</taxon>
        <taxon>Pezizomycotina</taxon>
        <taxon>Eurotiomycetes</taxon>
        <taxon>Chaetothyriomycetidae</taxon>
        <taxon>Chaetothyriales</taxon>
        <taxon>Herpotrichiellaceae</taxon>
        <taxon>Exophiala</taxon>
    </lineage>
</organism>
<evidence type="ECO:0000313" key="3">
    <source>
        <dbReference type="Proteomes" id="UP000027920"/>
    </source>
</evidence>
<comment type="caution">
    <text evidence="2">The sequence shown here is derived from an EMBL/GenBank/DDBJ whole genome shotgun (WGS) entry which is preliminary data.</text>
</comment>
<feature type="region of interest" description="Disordered" evidence="1">
    <location>
        <begin position="1"/>
        <end position="55"/>
    </location>
</feature>
<dbReference type="GO" id="GO:0006361">
    <property type="term" value="P:transcription initiation at RNA polymerase I promoter"/>
    <property type="evidence" value="ECO:0007669"/>
    <property type="project" value="TreeGrafter"/>
</dbReference>
<feature type="compositionally biased region" description="Acidic residues" evidence="1">
    <location>
        <begin position="439"/>
        <end position="448"/>
    </location>
</feature>
<evidence type="ECO:0000256" key="1">
    <source>
        <dbReference type="SAM" id="MobiDB-lite"/>
    </source>
</evidence>
<dbReference type="PANTHER" id="PTHR28079:SF1">
    <property type="entry name" value="RNA POLYMERASE I-SPECIFIC TRANSCRIPTION INITIATION FACTOR RRN5"/>
    <property type="match status" value="1"/>
</dbReference>
<dbReference type="STRING" id="1182545.A0A072PCK5"/>
<dbReference type="PANTHER" id="PTHR28079">
    <property type="entry name" value="RNA POLYMERASE I-SPECIFIC TRANSCRIPTION INITIATION FACTOR RRN5"/>
    <property type="match status" value="1"/>
</dbReference>
<dbReference type="AlphaFoldDB" id="A0A072PCK5"/>
<dbReference type="EMBL" id="AMGV01000004">
    <property type="protein sequence ID" value="KEF57517.1"/>
    <property type="molecule type" value="Genomic_DNA"/>
</dbReference>
<accession>A0A072PCK5</accession>
<gene>
    <name evidence="2" type="ORF">A1O9_05434</name>
</gene>
<dbReference type="InterPro" id="IPR039601">
    <property type="entry name" value="Rrn5"/>
</dbReference>
<reference evidence="2 3" key="1">
    <citation type="submission" date="2013-03" db="EMBL/GenBank/DDBJ databases">
        <title>The Genome Sequence of Exophiala aquamarina CBS 119918.</title>
        <authorList>
            <consortium name="The Broad Institute Genomics Platform"/>
            <person name="Cuomo C."/>
            <person name="de Hoog S."/>
            <person name="Gorbushina A."/>
            <person name="Walker B."/>
            <person name="Young S.K."/>
            <person name="Zeng Q."/>
            <person name="Gargeya S."/>
            <person name="Fitzgerald M."/>
            <person name="Haas B."/>
            <person name="Abouelleil A."/>
            <person name="Allen A.W."/>
            <person name="Alvarado L."/>
            <person name="Arachchi H.M."/>
            <person name="Berlin A.M."/>
            <person name="Chapman S.B."/>
            <person name="Gainer-Dewar J."/>
            <person name="Goldberg J."/>
            <person name="Griggs A."/>
            <person name="Gujja S."/>
            <person name="Hansen M."/>
            <person name="Howarth C."/>
            <person name="Imamovic A."/>
            <person name="Ireland A."/>
            <person name="Larimer J."/>
            <person name="McCowan C."/>
            <person name="Murphy C."/>
            <person name="Pearson M."/>
            <person name="Poon T.W."/>
            <person name="Priest M."/>
            <person name="Roberts A."/>
            <person name="Saif S."/>
            <person name="Shea T."/>
            <person name="Sisk P."/>
            <person name="Sykes S."/>
            <person name="Wortman J."/>
            <person name="Nusbaum C."/>
            <person name="Birren B."/>
        </authorList>
    </citation>
    <scope>NUCLEOTIDE SEQUENCE [LARGE SCALE GENOMIC DNA]</scope>
    <source>
        <strain evidence="2 3">CBS 119918</strain>
    </source>
</reference>
<name>A0A072PCK5_9EURO</name>
<dbReference type="VEuPathDB" id="FungiDB:A1O9_05434"/>
<keyword evidence="3" id="KW-1185">Reference proteome</keyword>
<proteinExistence type="predicted"/>
<dbReference type="Proteomes" id="UP000027920">
    <property type="component" value="Unassembled WGS sequence"/>
</dbReference>
<evidence type="ECO:0000313" key="2">
    <source>
        <dbReference type="EMBL" id="KEF57517.1"/>
    </source>
</evidence>
<dbReference type="OrthoDB" id="2240312at2759"/>
<dbReference type="GO" id="GO:0042790">
    <property type="term" value="P:nucleolar large rRNA transcription by RNA polymerase I"/>
    <property type="evidence" value="ECO:0007669"/>
    <property type="project" value="InterPro"/>
</dbReference>
<dbReference type="GO" id="GO:0000500">
    <property type="term" value="C:RNA polymerase I upstream activating factor complex"/>
    <property type="evidence" value="ECO:0007669"/>
    <property type="project" value="InterPro"/>
</dbReference>
<protein>
    <recommendedName>
        <fullName evidence="4">Myb-like domain-containing protein</fullName>
    </recommendedName>
</protein>
<dbReference type="GO" id="GO:0001181">
    <property type="term" value="F:RNA polymerase I general transcription initiation factor activity"/>
    <property type="evidence" value="ECO:0007669"/>
    <property type="project" value="TreeGrafter"/>
</dbReference>
<dbReference type="HOGENOM" id="CLU_012849_0_1_1"/>
<dbReference type="GO" id="GO:0000182">
    <property type="term" value="F:rDNA binding"/>
    <property type="evidence" value="ECO:0007669"/>
    <property type="project" value="TreeGrafter"/>
</dbReference>
<feature type="region of interest" description="Disordered" evidence="1">
    <location>
        <begin position="388"/>
        <end position="479"/>
    </location>
</feature>
<feature type="compositionally biased region" description="Polar residues" evidence="1">
    <location>
        <begin position="460"/>
        <end position="473"/>
    </location>
</feature>
<dbReference type="GeneID" id="25280360"/>